<reference evidence="2" key="2">
    <citation type="submission" date="2020-09" db="EMBL/GenBank/DDBJ databases">
        <authorList>
            <person name="Sun Q."/>
            <person name="Ohkuma M."/>
        </authorList>
    </citation>
    <scope>NUCLEOTIDE SEQUENCE</scope>
    <source>
        <strain evidence="2">JCM 3131</strain>
    </source>
</reference>
<comment type="caution">
    <text evidence="2">The sequence shown here is derived from an EMBL/GenBank/DDBJ whole genome shotgun (WGS) entry which is preliminary data.</text>
</comment>
<evidence type="ECO:0000313" key="2">
    <source>
        <dbReference type="EMBL" id="GGQ81550.1"/>
    </source>
</evidence>
<protein>
    <submittedName>
        <fullName evidence="2">Uncharacterized protein</fullName>
    </submittedName>
</protein>
<evidence type="ECO:0000256" key="1">
    <source>
        <dbReference type="SAM" id="MobiDB-lite"/>
    </source>
</evidence>
<dbReference type="AlphaFoldDB" id="A0A918EY87"/>
<sequence>MRRLDTLFAAVGCKLVVGAQRQPYDGERSMAMTDPENEPKAVNGPRGLWSGGERPYDPEDLVRAMGADPTPERVERARKMIEEEGPSVIEKYLP</sequence>
<organism evidence="2 3">
    <name type="scientific">Streptomyces ruber</name>
    <dbReference type="NCBI Taxonomy" id="83378"/>
    <lineage>
        <taxon>Bacteria</taxon>
        <taxon>Bacillati</taxon>
        <taxon>Actinomycetota</taxon>
        <taxon>Actinomycetes</taxon>
        <taxon>Kitasatosporales</taxon>
        <taxon>Streptomycetaceae</taxon>
        <taxon>Streptomyces</taxon>
    </lineage>
</organism>
<proteinExistence type="predicted"/>
<name>A0A918EY87_9ACTN</name>
<gene>
    <name evidence="2" type="ORF">GCM10010145_59120</name>
</gene>
<keyword evidence="3" id="KW-1185">Reference proteome</keyword>
<accession>A0A918EY87</accession>
<dbReference type="Proteomes" id="UP000620156">
    <property type="component" value="Unassembled WGS sequence"/>
</dbReference>
<reference evidence="2" key="1">
    <citation type="journal article" date="2014" name="Int. J. Syst. Evol. Microbiol.">
        <title>Complete genome sequence of Corynebacterium casei LMG S-19264T (=DSM 44701T), isolated from a smear-ripened cheese.</title>
        <authorList>
            <consortium name="US DOE Joint Genome Institute (JGI-PGF)"/>
            <person name="Walter F."/>
            <person name="Albersmeier A."/>
            <person name="Kalinowski J."/>
            <person name="Ruckert C."/>
        </authorList>
    </citation>
    <scope>NUCLEOTIDE SEQUENCE</scope>
    <source>
        <strain evidence="2">JCM 3131</strain>
    </source>
</reference>
<dbReference type="EMBL" id="BMQK01000018">
    <property type="protein sequence ID" value="GGQ81550.1"/>
    <property type="molecule type" value="Genomic_DNA"/>
</dbReference>
<feature type="region of interest" description="Disordered" evidence="1">
    <location>
        <begin position="26"/>
        <end position="72"/>
    </location>
</feature>
<evidence type="ECO:0000313" key="3">
    <source>
        <dbReference type="Proteomes" id="UP000620156"/>
    </source>
</evidence>